<evidence type="ECO:0000256" key="1">
    <source>
        <dbReference type="ARBA" id="ARBA00023015"/>
    </source>
</evidence>
<dbReference type="InterPro" id="IPR003340">
    <property type="entry name" value="B3_DNA-bd"/>
</dbReference>
<proteinExistence type="predicted"/>
<dbReference type="Gene3D" id="2.40.330.10">
    <property type="entry name" value="DNA-binding pseudobarrel domain"/>
    <property type="match status" value="1"/>
</dbReference>
<feature type="compositionally biased region" description="Low complexity" evidence="5">
    <location>
        <begin position="944"/>
        <end position="972"/>
    </location>
</feature>
<keyword evidence="1" id="KW-0805">Transcription regulation</keyword>
<feature type="region of interest" description="Disordered" evidence="5">
    <location>
        <begin position="922"/>
        <end position="989"/>
    </location>
</feature>
<evidence type="ECO:0000313" key="7">
    <source>
        <dbReference type="Proteomes" id="UP001314263"/>
    </source>
</evidence>
<feature type="region of interest" description="Disordered" evidence="5">
    <location>
        <begin position="278"/>
        <end position="369"/>
    </location>
</feature>
<dbReference type="SUPFAM" id="SSF101936">
    <property type="entry name" value="DNA-binding pseudobarrel domain"/>
    <property type="match status" value="1"/>
</dbReference>
<dbReference type="Proteomes" id="UP001314263">
    <property type="component" value="Unassembled WGS sequence"/>
</dbReference>
<dbReference type="GO" id="GO:0003677">
    <property type="term" value="F:DNA binding"/>
    <property type="evidence" value="ECO:0007669"/>
    <property type="project" value="UniProtKB-KW"/>
</dbReference>
<dbReference type="InterPro" id="IPR015300">
    <property type="entry name" value="DNA-bd_pseudobarrel_sf"/>
</dbReference>
<name>A0AAV1HUQ7_9CHLO</name>
<protein>
    <recommendedName>
        <fullName evidence="8">TF-B3 domain-containing protein</fullName>
    </recommendedName>
</protein>
<keyword evidence="2" id="KW-0238">DNA-binding</keyword>
<sequence length="989" mass="104818">MQAERGGGRSKRVRTPSGRRASHKPRSTSACDSHAGDSPRQTRAASGSNVLSGGTPPPAWHASTEMPAVRPRAALQSALSALREPSSPFASRKRPADRKAAREPPDPGGVVVLVAKALTKSDTAGRVILPRVSVESNLSFLTGYRSYGLPVRDREGRRWDFVVKSWANGTEHRRVYVLEHALEFISAQRLREGDAIGLCADAQGALVVEANSLAVRSAVIRPMYGITPATLQIPAADSSQAAPLISGEPGRCTRNTSCSKPAGHPGFCSGPRAAAAEPAWLSRQGSPKAGAKIKSEGSPQRRSRSSQRLLHIPSGKPDAECPKKAPSGNPVSCEDPAAATSDMKAEAQILHHHRSQADTEKKDGEEGSAQLTADQHEASTVPLGQAATTQEGMPVLYPLQRSLKACTESGHADLWPLQAVRQTRTPSPQKRSRKRPWASMHSAFFINQPDPPEPEASAPRLDVDGMAAHALMRMHMDCSEDWERLMQRPGSAPTDPRDREMPASAPARGHTHSWMPAVSRMGMHREAPALLRPCHRNPLSRHMHTYRYAPGWQYLSHAAQDEAAAAAEEASQLAEHAAELAAAQVWSSDDRAAPARRRLSDEHSCGLSRRGSSQLTGADHYIVRNATTAASEPPQVLLRLNRRPEILETSMDANTGPCGSCNVLDNQANEHPGEVTSPRRLSWAAGLPQLAQMTAAVGGAPAQRQSVVLASKPDQAQDAAATAMLPAAVQESGCTDAKLTDMRGVPARRHAIFHQSFPAAETLQIPAVPAMGNVHTTWPEQAKQRQGCMSGQSKAGAGPAGPEQGKTAAGPSYFNVRPPSGNINQAHTVLSPILQAILAAQAAGRESKDTGSCPVQAAPQQTQQGTALASQGRQLRALSSADMWASPQPPLPSQTASPERMHAHEHMSVVVPRSLGPCSPSSIPRPALASRHVGPGSPAGGQVRLPTGPLRLPGTPPAAALLPSACSPSAAAMHSPKEGAPPPAWGHSY</sequence>
<feature type="compositionally biased region" description="Pro residues" evidence="5">
    <location>
        <begin position="979"/>
        <end position="989"/>
    </location>
</feature>
<keyword evidence="7" id="KW-1185">Reference proteome</keyword>
<feature type="compositionally biased region" description="Polar residues" evidence="5">
    <location>
        <begin position="39"/>
        <end position="52"/>
    </location>
</feature>
<accession>A0AAV1HUQ7</accession>
<organism evidence="6 7">
    <name type="scientific">Coccomyxa viridis</name>
    <dbReference type="NCBI Taxonomy" id="1274662"/>
    <lineage>
        <taxon>Eukaryota</taxon>
        <taxon>Viridiplantae</taxon>
        <taxon>Chlorophyta</taxon>
        <taxon>core chlorophytes</taxon>
        <taxon>Trebouxiophyceae</taxon>
        <taxon>Trebouxiophyceae incertae sedis</taxon>
        <taxon>Coccomyxaceae</taxon>
        <taxon>Coccomyxa</taxon>
    </lineage>
</organism>
<gene>
    <name evidence="6" type="ORF">CVIRNUC_001687</name>
</gene>
<feature type="compositionally biased region" description="Low complexity" evidence="5">
    <location>
        <begin position="856"/>
        <end position="869"/>
    </location>
</feature>
<feature type="region of interest" description="Disordered" evidence="5">
    <location>
        <begin position="1"/>
        <end position="108"/>
    </location>
</feature>
<feature type="region of interest" description="Disordered" evidence="5">
    <location>
        <begin position="780"/>
        <end position="812"/>
    </location>
</feature>
<evidence type="ECO:0000256" key="5">
    <source>
        <dbReference type="SAM" id="MobiDB-lite"/>
    </source>
</evidence>
<feature type="region of interest" description="Disordered" evidence="5">
    <location>
        <begin position="242"/>
        <end position="261"/>
    </location>
</feature>
<feature type="region of interest" description="Disordered" evidence="5">
    <location>
        <begin position="845"/>
        <end position="869"/>
    </location>
</feature>
<feature type="compositionally biased region" description="Basic and acidic residues" evidence="5">
    <location>
        <begin position="589"/>
        <end position="604"/>
    </location>
</feature>
<reference evidence="6 7" key="1">
    <citation type="submission" date="2023-10" db="EMBL/GenBank/DDBJ databases">
        <authorList>
            <person name="Maclean D."/>
            <person name="Macfadyen A."/>
        </authorList>
    </citation>
    <scope>NUCLEOTIDE SEQUENCE [LARGE SCALE GENOMIC DNA]</scope>
</reference>
<dbReference type="AlphaFoldDB" id="A0AAV1HUQ7"/>
<comment type="caution">
    <text evidence="6">The sequence shown here is derived from an EMBL/GenBank/DDBJ whole genome shotgun (WGS) entry which is preliminary data.</text>
</comment>
<feature type="compositionally biased region" description="Basic and acidic residues" evidence="5">
    <location>
        <begin position="355"/>
        <end position="365"/>
    </location>
</feature>
<feature type="region of interest" description="Disordered" evidence="5">
    <location>
        <begin position="486"/>
        <end position="511"/>
    </location>
</feature>
<dbReference type="CDD" id="cd10017">
    <property type="entry name" value="B3_DNA"/>
    <property type="match status" value="1"/>
</dbReference>
<feature type="region of interest" description="Disordered" evidence="5">
    <location>
        <begin position="589"/>
        <end position="611"/>
    </location>
</feature>
<evidence type="ECO:0008006" key="8">
    <source>
        <dbReference type="Google" id="ProtNLM"/>
    </source>
</evidence>
<evidence type="ECO:0000256" key="4">
    <source>
        <dbReference type="ARBA" id="ARBA00023242"/>
    </source>
</evidence>
<feature type="compositionally biased region" description="Low complexity" evidence="5">
    <location>
        <begin position="73"/>
        <end position="82"/>
    </location>
</feature>
<keyword evidence="4" id="KW-0539">Nucleus</keyword>
<evidence type="ECO:0000256" key="3">
    <source>
        <dbReference type="ARBA" id="ARBA00023163"/>
    </source>
</evidence>
<evidence type="ECO:0000256" key="2">
    <source>
        <dbReference type="ARBA" id="ARBA00023125"/>
    </source>
</evidence>
<keyword evidence="3" id="KW-0804">Transcription</keyword>
<evidence type="ECO:0000313" key="6">
    <source>
        <dbReference type="EMBL" id="CAK0746367.1"/>
    </source>
</evidence>
<dbReference type="EMBL" id="CAUYUE010000002">
    <property type="protein sequence ID" value="CAK0746367.1"/>
    <property type="molecule type" value="Genomic_DNA"/>
</dbReference>